<reference evidence="7 8" key="1">
    <citation type="submission" date="2024-03" db="EMBL/GenBank/DDBJ databases">
        <title>Draft genome sequence of Klenkia terrae.</title>
        <authorList>
            <person name="Duangmal K."/>
            <person name="Chantavorakit T."/>
        </authorList>
    </citation>
    <scope>NUCLEOTIDE SEQUENCE [LARGE SCALE GENOMIC DNA]</scope>
    <source>
        <strain evidence="7 8">JCM 17786</strain>
    </source>
</reference>
<comment type="caution">
    <text evidence="7">The sequence shown here is derived from an EMBL/GenBank/DDBJ whole genome shotgun (WGS) entry which is preliminary data.</text>
</comment>
<dbReference type="InterPro" id="IPR002797">
    <property type="entry name" value="Polysacc_synth"/>
</dbReference>
<evidence type="ECO:0000256" key="1">
    <source>
        <dbReference type="ARBA" id="ARBA00004651"/>
    </source>
</evidence>
<feature type="transmembrane region" description="Helical" evidence="6">
    <location>
        <begin position="485"/>
        <end position="507"/>
    </location>
</feature>
<evidence type="ECO:0000256" key="5">
    <source>
        <dbReference type="ARBA" id="ARBA00023136"/>
    </source>
</evidence>
<feature type="transmembrane region" description="Helical" evidence="6">
    <location>
        <begin position="53"/>
        <end position="75"/>
    </location>
</feature>
<feature type="transmembrane region" description="Helical" evidence="6">
    <location>
        <begin position="217"/>
        <end position="234"/>
    </location>
</feature>
<keyword evidence="5 6" id="KW-0472">Membrane</keyword>
<keyword evidence="8" id="KW-1185">Reference proteome</keyword>
<dbReference type="Pfam" id="PF01943">
    <property type="entry name" value="Polysacc_synt"/>
    <property type="match status" value="1"/>
</dbReference>
<feature type="transmembrane region" description="Helical" evidence="6">
    <location>
        <begin position="335"/>
        <end position="353"/>
    </location>
</feature>
<keyword evidence="3 6" id="KW-0812">Transmembrane</keyword>
<dbReference type="PANTHER" id="PTHR30250:SF11">
    <property type="entry name" value="O-ANTIGEN TRANSPORTER-RELATED"/>
    <property type="match status" value="1"/>
</dbReference>
<keyword evidence="4 6" id="KW-1133">Transmembrane helix</keyword>
<feature type="transmembrane region" description="Helical" evidence="6">
    <location>
        <begin position="87"/>
        <end position="112"/>
    </location>
</feature>
<comment type="subcellular location">
    <subcellularLocation>
        <location evidence="1">Cell membrane</location>
        <topology evidence="1">Multi-pass membrane protein</topology>
    </subcellularLocation>
</comment>
<dbReference type="EMBL" id="JBAPLV010000006">
    <property type="protein sequence ID" value="MEI4278294.1"/>
    <property type="molecule type" value="Genomic_DNA"/>
</dbReference>
<gene>
    <name evidence="7" type="ORF">UXQ13_07430</name>
</gene>
<feature type="transmembrane region" description="Helical" evidence="6">
    <location>
        <begin position="157"/>
        <end position="173"/>
    </location>
</feature>
<accession>A0ABU8E661</accession>
<protein>
    <submittedName>
        <fullName evidence="7">Polysaccharide biosynthesis C-terminal domain-containing protein</fullName>
    </submittedName>
</protein>
<evidence type="ECO:0000313" key="7">
    <source>
        <dbReference type="EMBL" id="MEI4278294.1"/>
    </source>
</evidence>
<feature type="transmembrane region" description="Helical" evidence="6">
    <location>
        <begin position="427"/>
        <end position="447"/>
    </location>
</feature>
<proteinExistence type="predicted"/>
<evidence type="ECO:0000313" key="8">
    <source>
        <dbReference type="Proteomes" id="UP001373496"/>
    </source>
</evidence>
<feature type="transmembrane region" description="Helical" evidence="6">
    <location>
        <begin position="402"/>
        <end position="421"/>
    </location>
</feature>
<evidence type="ECO:0000256" key="2">
    <source>
        <dbReference type="ARBA" id="ARBA00022475"/>
    </source>
</evidence>
<dbReference type="RefSeq" id="WP_225234188.1">
    <property type="nucleotide sequence ID" value="NZ_JBAPLV010000006.1"/>
</dbReference>
<feature type="transmembrane region" description="Helical" evidence="6">
    <location>
        <begin position="459"/>
        <end position="479"/>
    </location>
</feature>
<feature type="transmembrane region" description="Helical" evidence="6">
    <location>
        <begin position="133"/>
        <end position="151"/>
    </location>
</feature>
<feature type="transmembrane region" description="Helical" evidence="6">
    <location>
        <begin position="193"/>
        <end position="211"/>
    </location>
</feature>
<organism evidence="7 8">
    <name type="scientific">Klenkia terrae</name>
    <dbReference type="NCBI Taxonomy" id="1052259"/>
    <lineage>
        <taxon>Bacteria</taxon>
        <taxon>Bacillati</taxon>
        <taxon>Actinomycetota</taxon>
        <taxon>Actinomycetes</taxon>
        <taxon>Geodermatophilales</taxon>
        <taxon>Geodermatophilaceae</taxon>
        <taxon>Klenkia</taxon>
    </lineage>
</organism>
<evidence type="ECO:0000256" key="3">
    <source>
        <dbReference type="ARBA" id="ARBA00022692"/>
    </source>
</evidence>
<evidence type="ECO:0000256" key="6">
    <source>
        <dbReference type="SAM" id="Phobius"/>
    </source>
</evidence>
<dbReference type="PANTHER" id="PTHR30250">
    <property type="entry name" value="PST FAMILY PREDICTED COLANIC ACID TRANSPORTER"/>
    <property type="match status" value="1"/>
</dbReference>
<dbReference type="InterPro" id="IPR050833">
    <property type="entry name" value="Poly_Biosynth_Transport"/>
</dbReference>
<dbReference type="Proteomes" id="UP001373496">
    <property type="component" value="Unassembled WGS sequence"/>
</dbReference>
<name>A0ABU8E661_9ACTN</name>
<sequence length="535" mass="55652">MPARDRAPRHAAPEEPVTAQPVDAVPDIAYGEGAMTGLGDEVTSSKGTLRGGLWNAAATVLPMGSTLALSIVISRELGAAVLGEQSVIAYVASLLVSVLIFSFTNASIQLLATAVGSRDDDRLAWLARWSASAHLSGGILAAAVMTGIGIVRDDYKLLWFLAAATALADALGWSRTVRDIAHRGWTRTSRRRLIAQAAAPLMSIAAIYAGWGIEGVFAAQLSVAVALLVALALLDRSLPRPPRRPSGRPAWRPVARTWLMFSGSLLIGQIIQRRIELVFLDRYHDGPTVAMFSVAANVITIPVVLTSTLIGASLPAIAARYVQDPGAVAAVMGRTARVVCTLGVLLSAATFAVGPGLVRTAYGPEFTEAAEVVRYLALMLLVVPVGQVCTTLWTGIGRLAPVLWCGGIAALTDIGLSLALIPPFSLTGAAAATFAAQTVGAVLILAYTLRQGVALRLSAWRLLASVAVSVAAAATAVLVREQVDGLLGDLCAGTAFVVVATVGVRLARVFAADDLHWLADALPGPAGRAVRLLAP</sequence>
<feature type="transmembrane region" description="Helical" evidence="6">
    <location>
        <begin position="291"/>
        <end position="314"/>
    </location>
</feature>
<evidence type="ECO:0000256" key="4">
    <source>
        <dbReference type="ARBA" id="ARBA00022989"/>
    </source>
</evidence>
<feature type="transmembrane region" description="Helical" evidence="6">
    <location>
        <begin position="254"/>
        <end position="271"/>
    </location>
</feature>
<keyword evidence="2" id="KW-1003">Cell membrane</keyword>
<feature type="transmembrane region" description="Helical" evidence="6">
    <location>
        <begin position="373"/>
        <end position="395"/>
    </location>
</feature>